<dbReference type="PANTHER" id="PTHR43134">
    <property type="entry name" value="SIGNAL RECOGNITION PARTICLE RECEPTOR SUBUNIT ALPHA"/>
    <property type="match status" value="1"/>
</dbReference>
<evidence type="ECO:0000313" key="9">
    <source>
        <dbReference type="Proteomes" id="UP000001686"/>
    </source>
</evidence>
<feature type="domain" description="SRP54-type proteins GTP-binding" evidence="7">
    <location>
        <begin position="262"/>
        <end position="275"/>
    </location>
</feature>
<dbReference type="Pfam" id="PF00448">
    <property type="entry name" value="SRP54"/>
    <property type="match status" value="1"/>
</dbReference>
<evidence type="ECO:0000256" key="2">
    <source>
        <dbReference type="ARBA" id="ARBA00022741"/>
    </source>
</evidence>
<keyword evidence="5" id="KW-0675">Receptor</keyword>
<dbReference type="HOGENOM" id="CLU_009301_3_1_2"/>
<dbReference type="GO" id="GO:0005525">
    <property type="term" value="F:GTP binding"/>
    <property type="evidence" value="ECO:0007669"/>
    <property type="project" value="UniProtKB-KW"/>
</dbReference>
<dbReference type="PhylomeDB" id="B1L6J7"/>
<dbReference type="InterPro" id="IPR027417">
    <property type="entry name" value="P-loop_NTPase"/>
</dbReference>
<dbReference type="KEGG" id="kcr:Kcr_1330"/>
<dbReference type="SUPFAM" id="SSF52540">
    <property type="entry name" value="P-loop containing nucleoside triphosphate hydrolases"/>
    <property type="match status" value="1"/>
</dbReference>
<comment type="subcellular location">
    <subcellularLocation>
        <location evidence="6">Endomembrane system</location>
        <topology evidence="6">Peripheral membrane protein</topology>
        <orientation evidence="6">Cytoplasmic side</orientation>
    </subcellularLocation>
</comment>
<dbReference type="EMBL" id="CP000968">
    <property type="protein sequence ID" value="ACB08076.1"/>
    <property type="molecule type" value="Genomic_DNA"/>
</dbReference>
<dbReference type="AlphaFoldDB" id="B1L6J7"/>
<dbReference type="PANTHER" id="PTHR43134:SF1">
    <property type="entry name" value="SIGNAL RECOGNITION PARTICLE RECEPTOR SUBUNIT ALPHA"/>
    <property type="match status" value="1"/>
</dbReference>
<proteinExistence type="inferred from homology"/>
<dbReference type="InParanoid" id="B1L6J7"/>
<dbReference type="InterPro" id="IPR000897">
    <property type="entry name" value="SRP54_GTPase_dom"/>
</dbReference>
<dbReference type="Gene3D" id="3.40.50.300">
    <property type="entry name" value="P-loop containing nucleotide triphosphate hydrolases"/>
    <property type="match status" value="1"/>
</dbReference>
<dbReference type="GO" id="GO:0006605">
    <property type="term" value="P:protein targeting"/>
    <property type="evidence" value="ECO:0000318"/>
    <property type="project" value="GO_Central"/>
</dbReference>
<evidence type="ECO:0000256" key="4">
    <source>
        <dbReference type="ARBA" id="ARBA00023136"/>
    </source>
</evidence>
<dbReference type="OrthoDB" id="372188at2157"/>
<dbReference type="RefSeq" id="WP_012309973.1">
    <property type="nucleotide sequence ID" value="NC_010482.1"/>
</dbReference>
<dbReference type="GO" id="GO:0005047">
    <property type="term" value="F:signal recognition particle binding"/>
    <property type="evidence" value="ECO:0000318"/>
    <property type="project" value="GO_Central"/>
</dbReference>
<gene>
    <name evidence="8" type="ordered locus">Kcr_1330</name>
</gene>
<evidence type="ECO:0000256" key="3">
    <source>
        <dbReference type="ARBA" id="ARBA00023134"/>
    </source>
</evidence>
<dbReference type="GO" id="GO:0016020">
    <property type="term" value="C:membrane"/>
    <property type="evidence" value="ECO:0000318"/>
    <property type="project" value="GO_Central"/>
</dbReference>
<keyword evidence="2" id="KW-0547">Nucleotide-binding</keyword>
<protein>
    <submittedName>
        <fullName evidence="8">GTP-binding signal recognition particle SRP54 G-domain protein</fullName>
    </submittedName>
</protein>
<comment type="similarity">
    <text evidence="1">Belongs to the GTP-binding SRP family.</text>
</comment>
<keyword evidence="4" id="KW-0472">Membrane</keyword>
<keyword evidence="9" id="KW-1185">Reference proteome</keyword>
<dbReference type="FunCoup" id="B1L6J7">
    <property type="interactions" value="83"/>
</dbReference>
<dbReference type="GeneID" id="6094607"/>
<dbReference type="GO" id="GO:0012505">
    <property type="term" value="C:endomembrane system"/>
    <property type="evidence" value="ECO:0007669"/>
    <property type="project" value="UniProtKB-SubCell"/>
</dbReference>
<dbReference type="GO" id="GO:0006614">
    <property type="term" value="P:SRP-dependent cotranslational protein targeting to membrane"/>
    <property type="evidence" value="ECO:0007669"/>
    <property type="project" value="InterPro"/>
</dbReference>
<dbReference type="eggNOG" id="arCOG01227">
    <property type="taxonomic scope" value="Archaea"/>
</dbReference>
<sequence length="290" mass="31723">MLGSLIDKLSSLGIAKKKWSKKDVLNIFSELEIELLSRGIPPSLFERIRDRVSIKLEGVETRGDPRKIVEDAIREAILEMTPKPLMVEELKGERKPFKVVFFGFNGVGKSLSIVKLAKYLQDMGGRVLVVSADTYRAAAGEQLEGYCRAAGISIFKGQRGSDPSAVCFDAMSMASARGYSHLLIDTAGRNYLNKNLIEELRKIFRVVEPDLRVLVLDGVAGNDVLSQCDSFNEVGYDAIIVTKVDAGGPIVPLFASIHSGKPVLFVGTGQSFSDIATFDPRVAVELILRS</sequence>
<dbReference type="GO" id="GO:0003924">
    <property type="term" value="F:GTPase activity"/>
    <property type="evidence" value="ECO:0000318"/>
    <property type="project" value="GO_Central"/>
</dbReference>
<dbReference type="SMART" id="SM00962">
    <property type="entry name" value="SRP54"/>
    <property type="match status" value="1"/>
</dbReference>
<organism evidence="8 9">
    <name type="scientific">Korarchaeum cryptofilum (strain OPF8)</name>
    <dbReference type="NCBI Taxonomy" id="374847"/>
    <lineage>
        <taxon>Archaea</taxon>
        <taxon>Thermoproteota</taxon>
        <taxon>Candidatus Korarchaeia</taxon>
        <taxon>Candidatus Korarchaeales</taxon>
        <taxon>Candidatus Korarchaeaceae</taxon>
        <taxon>Candidatus Korarchaeum</taxon>
    </lineage>
</organism>
<evidence type="ECO:0000256" key="1">
    <source>
        <dbReference type="ARBA" id="ARBA00008531"/>
    </source>
</evidence>
<dbReference type="InterPro" id="IPR042101">
    <property type="entry name" value="SRP54_N_sf"/>
</dbReference>
<evidence type="ECO:0000313" key="8">
    <source>
        <dbReference type="EMBL" id="ACB08076.1"/>
    </source>
</evidence>
<dbReference type="STRING" id="374847.Kcr_1330"/>
<evidence type="ECO:0000256" key="5">
    <source>
        <dbReference type="ARBA" id="ARBA00023170"/>
    </source>
</evidence>
<dbReference type="Gene3D" id="1.20.120.140">
    <property type="entry name" value="Signal recognition particle SRP54, nucleotide-binding domain"/>
    <property type="match status" value="1"/>
</dbReference>
<evidence type="ECO:0000259" key="7">
    <source>
        <dbReference type="PROSITE" id="PS00300"/>
    </source>
</evidence>
<keyword evidence="3" id="KW-0342">GTP-binding</keyword>
<reference evidence="8 9" key="1">
    <citation type="journal article" date="2008" name="Proc. Natl. Acad. Sci. U.S.A.">
        <title>A korarchaeal genome reveals new insights into the evolution of the Archaea.</title>
        <authorList>
            <person name="Elkins J.G."/>
            <person name="Podar M."/>
            <person name="Graham D.E."/>
            <person name="Makarova K.S."/>
            <person name="Wolf Y."/>
            <person name="Randau L."/>
            <person name="Hedlund B.P."/>
            <person name="Brochier-Armanet C."/>
            <person name="Kunin V."/>
            <person name="Anderson I."/>
            <person name="Lapidus A."/>
            <person name="Goltsman E."/>
            <person name="Barry K."/>
            <person name="Koonin E.V."/>
            <person name="Hugenholtz P."/>
            <person name="Kyrpides N."/>
            <person name="Wanner G."/>
            <person name="Richardson P."/>
            <person name="Keller M."/>
            <person name="Stetter K.O."/>
        </authorList>
    </citation>
    <scope>NUCLEOTIDE SEQUENCE [LARGE SCALE GENOMIC DNA]</scope>
    <source>
        <strain evidence="9">OPF8</strain>
    </source>
</reference>
<name>B1L6J7_KORCO</name>
<dbReference type="Proteomes" id="UP000001686">
    <property type="component" value="Chromosome"/>
</dbReference>
<dbReference type="EnsemblBacteria" id="ACB08076">
    <property type="protein sequence ID" value="ACB08076"/>
    <property type="gene ID" value="Kcr_1330"/>
</dbReference>
<evidence type="ECO:0000256" key="6">
    <source>
        <dbReference type="ARBA" id="ARBA00029433"/>
    </source>
</evidence>
<accession>B1L6J7</accession>
<dbReference type="PROSITE" id="PS00300">
    <property type="entry name" value="SRP54"/>
    <property type="match status" value="1"/>
</dbReference>